<dbReference type="Proteomes" id="UP000077248">
    <property type="component" value="Unassembled WGS sequence"/>
</dbReference>
<dbReference type="GeneID" id="29114766"/>
<feature type="compositionally biased region" description="Polar residues" evidence="1">
    <location>
        <begin position="46"/>
        <end position="64"/>
    </location>
</feature>
<proteinExistence type="predicted"/>
<protein>
    <submittedName>
        <fullName evidence="2">Uncharacterized protein</fullName>
    </submittedName>
</protein>
<evidence type="ECO:0000256" key="1">
    <source>
        <dbReference type="SAM" id="MobiDB-lite"/>
    </source>
</evidence>
<gene>
    <name evidence="2" type="ORF">CC77DRAFT_1072921</name>
</gene>
<name>A0A177DHN3_ALTAL</name>
<evidence type="ECO:0000313" key="3">
    <source>
        <dbReference type="Proteomes" id="UP000077248"/>
    </source>
</evidence>
<dbReference type="KEGG" id="aalt:CC77DRAFT_1072921"/>
<reference evidence="2 3" key="1">
    <citation type="submission" date="2016-05" db="EMBL/GenBank/DDBJ databases">
        <title>Comparative analysis of secretome profiles of manganese(II)-oxidizing ascomycete fungi.</title>
        <authorList>
            <consortium name="DOE Joint Genome Institute"/>
            <person name="Zeiner C.A."/>
            <person name="Purvine S.O."/>
            <person name="Zink E.M."/>
            <person name="Wu S."/>
            <person name="Pasa-Tolic L."/>
            <person name="Chaput D.L."/>
            <person name="Haridas S."/>
            <person name="Grigoriev I.V."/>
            <person name="Santelli C.M."/>
            <person name="Hansel C.M."/>
        </authorList>
    </citation>
    <scope>NUCLEOTIDE SEQUENCE [LARGE SCALE GENOMIC DNA]</scope>
    <source>
        <strain evidence="2 3">SRC1lrK2f</strain>
    </source>
</reference>
<dbReference type="EMBL" id="KV441482">
    <property type="protein sequence ID" value="OAG18878.1"/>
    <property type="molecule type" value="Genomic_DNA"/>
</dbReference>
<feature type="region of interest" description="Disordered" evidence="1">
    <location>
        <begin position="43"/>
        <end position="64"/>
    </location>
</feature>
<keyword evidence="3" id="KW-1185">Reference proteome</keyword>
<sequence>MDLLIEFEWKELDDTKECVSHEKTENCILVLFLESHRNRPNRIHSDQSMLSAGHTPSSCPSIDPSNDRATAATVYYIHTGHGKKDRGLIEPVRADHVCLLIARSCYSQLFLCPQELKTA</sequence>
<accession>A0A177DHN3</accession>
<evidence type="ECO:0000313" key="2">
    <source>
        <dbReference type="EMBL" id="OAG18878.1"/>
    </source>
</evidence>
<dbReference type="RefSeq" id="XP_018384299.1">
    <property type="nucleotide sequence ID" value="XM_018529172.1"/>
</dbReference>
<organism evidence="2 3">
    <name type="scientific">Alternaria alternata</name>
    <name type="common">Alternaria rot fungus</name>
    <name type="synonym">Torula alternata</name>
    <dbReference type="NCBI Taxonomy" id="5599"/>
    <lineage>
        <taxon>Eukaryota</taxon>
        <taxon>Fungi</taxon>
        <taxon>Dikarya</taxon>
        <taxon>Ascomycota</taxon>
        <taxon>Pezizomycotina</taxon>
        <taxon>Dothideomycetes</taxon>
        <taxon>Pleosporomycetidae</taxon>
        <taxon>Pleosporales</taxon>
        <taxon>Pleosporineae</taxon>
        <taxon>Pleosporaceae</taxon>
        <taxon>Alternaria</taxon>
        <taxon>Alternaria sect. Alternaria</taxon>
        <taxon>Alternaria alternata complex</taxon>
    </lineage>
</organism>
<dbReference type="AlphaFoldDB" id="A0A177DHN3"/>
<dbReference type="VEuPathDB" id="FungiDB:CC77DRAFT_1072921"/>